<evidence type="ECO:0000259" key="8">
    <source>
        <dbReference type="Pfam" id="PF17766"/>
    </source>
</evidence>
<dbReference type="CDD" id="cd02120">
    <property type="entry name" value="PA_subtilisin_like"/>
    <property type="match status" value="1"/>
</dbReference>
<keyword evidence="3" id="KW-0732">Signal</keyword>
<dbReference type="InterPro" id="IPR023828">
    <property type="entry name" value="Peptidase_S8_Ser-AS"/>
</dbReference>
<keyword evidence="10" id="KW-1185">Reference proteome</keyword>
<dbReference type="PROSITE" id="PS51892">
    <property type="entry name" value="SUBTILASE"/>
    <property type="match status" value="1"/>
</dbReference>
<dbReference type="PROSITE" id="PS00138">
    <property type="entry name" value="SUBTILASE_SER"/>
    <property type="match status" value="1"/>
</dbReference>
<evidence type="ECO:0000256" key="4">
    <source>
        <dbReference type="ARBA" id="ARBA00022801"/>
    </source>
</evidence>
<evidence type="ECO:0000256" key="5">
    <source>
        <dbReference type="ARBA" id="ARBA00022825"/>
    </source>
</evidence>
<organism evidence="9 10">
    <name type="scientific">Platanthera guangdongensis</name>
    <dbReference type="NCBI Taxonomy" id="2320717"/>
    <lineage>
        <taxon>Eukaryota</taxon>
        <taxon>Viridiplantae</taxon>
        <taxon>Streptophyta</taxon>
        <taxon>Embryophyta</taxon>
        <taxon>Tracheophyta</taxon>
        <taxon>Spermatophyta</taxon>
        <taxon>Magnoliopsida</taxon>
        <taxon>Liliopsida</taxon>
        <taxon>Asparagales</taxon>
        <taxon>Orchidaceae</taxon>
        <taxon>Orchidoideae</taxon>
        <taxon>Orchideae</taxon>
        <taxon>Orchidinae</taxon>
        <taxon>Platanthera</taxon>
    </lineage>
</organism>
<keyword evidence="2" id="KW-0645">Protease</keyword>
<evidence type="ECO:0000256" key="1">
    <source>
        <dbReference type="ARBA" id="ARBA00011073"/>
    </source>
</evidence>
<dbReference type="EMBL" id="JBBWWR010000013">
    <property type="protein sequence ID" value="KAK8955754.1"/>
    <property type="molecule type" value="Genomic_DNA"/>
</dbReference>
<dbReference type="InterPro" id="IPR041469">
    <property type="entry name" value="Subtilisin-like_FN3"/>
</dbReference>
<dbReference type="InterPro" id="IPR015500">
    <property type="entry name" value="Peptidase_S8_subtilisin-rel"/>
</dbReference>
<feature type="domain" description="Subtilisin-like protease fibronectin type-III" evidence="8">
    <location>
        <begin position="459"/>
        <end position="554"/>
    </location>
</feature>
<comment type="caution">
    <text evidence="6">Lacks conserved residue(s) required for the propagation of feature annotation.</text>
</comment>
<dbReference type="Proteomes" id="UP001412067">
    <property type="component" value="Unassembled WGS sequence"/>
</dbReference>
<gene>
    <name evidence="9" type="ORF">KSP40_PGU021728</name>
</gene>
<dbReference type="PRINTS" id="PR00723">
    <property type="entry name" value="SUBTILISIN"/>
</dbReference>
<dbReference type="SUPFAM" id="SSF52743">
    <property type="entry name" value="Subtilisin-like"/>
    <property type="match status" value="1"/>
</dbReference>
<proteinExistence type="inferred from homology"/>
<dbReference type="InterPro" id="IPR000209">
    <property type="entry name" value="Peptidase_S8/S53_dom"/>
</dbReference>
<reference evidence="9 10" key="1">
    <citation type="journal article" date="2022" name="Nat. Plants">
        <title>Genomes of leafy and leafless Platanthera orchids illuminate the evolution of mycoheterotrophy.</title>
        <authorList>
            <person name="Li M.H."/>
            <person name="Liu K.W."/>
            <person name="Li Z."/>
            <person name="Lu H.C."/>
            <person name="Ye Q.L."/>
            <person name="Zhang D."/>
            <person name="Wang J.Y."/>
            <person name="Li Y.F."/>
            <person name="Zhong Z.M."/>
            <person name="Liu X."/>
            <person name="Yu X."/>
            <person name="Liu D.K."/>
            <person name="Tu X.D."/>
            <person name="Liu B."/>
            <person name="Hao Y."/>
            <person name="Liao X.Y."/>
            <person name="Jiang Y.T."/>
            <person name="Sun W.H."/>
            <person name="Chen J."/>
            <person name="Chen Y.Q."/>
            <person name="Ai Y."/>
            <person name="Zhai J.W."/>
            <person name="Wu S.S."/>
            <person name="Zhou Z."/>
            <person name="Hsiao Y.Y."/>
            <person name="Wu W.L."/>
            <person name="Chen Y.Y."/>
            <person name="Lin Y.F."/>
            <person name="Hsu J.L."/>
            <person name="Li C.Y."/>
            <person name="Wang Z.W."/>
            <person name="Zhao X."/>
            <person name="Zhong W.Y."/>
            <person name="Ma X.K."/>
            <person name="Ma L."/>
            <person name="Huang J."/>
            <person name="Chen G.Z."/>
            <person name="Huang M.Z."/>
            <person name="Huang L."/>
            <person name="Peng D.H."/>
            <person name="Luo Y.B."/>
            <person name="Zou S.Q."/>
            <person name="Chen S.P."/>
            <person name="Lan S."/>
            <person name="Tsai W.C."/>
            <person name="Van de Peer Y."/>
            <person name="Liu Z.J."/>
        </authorList>
    </citation>
    <scope>NUCLEOTIDE SEQUENCE [LARGE SCALE GENOMIC DNA]</scope>
    <source>
        <strain evidence="9">Lor288</strain>
    </source>
</reference>
<dbReference type="Gene3D" id="2.60.40.2310">
    <property type="match status" value="1"/>
</dbReference>
<feature type="domain" description="Peptidase S8/S53" evidence="7">
    <location>
        <begin position="26"/>
        <end position="401"/>
    </location>
</feature>
<evidence type="ECO:0000313" key="10">
    <source>
        <dbReference type="Proteomes" id="UP001412067"/>
    </source>
</evidence>
<protein>
    <recommendedName>
        <fullName evidence="11">Cucumisin</fullName>
    </recommendedName>
</protein>
<name>A0ABR2M1R6_9ASPA</name>
<comment type="caution">
    <text evidence="9">The sequence shown here is derived from an EMBL/GenBank/DDBJ whole genome shotgun (WGS) entry which is preliminary data.</text>
</comment>
<evidence type="ECO:0000313" key="9">
    <source>
        <dbReference type="EMBL" id="KAK8955754.1"/>
    </source>
</evidence>
<dbReference type="Gene3D" id="3.40.50.200">
    <property type="entry name" value="Peptidase S8/S53 domain"/>
    <property type="match status" value="1"/>
</dbReference>
<evidence type="ECO:0000256" key="2">
    <source>
        <dbReference type="ARBA" id="ARBA00022670"/>
    </source>
</evidence>
<evidence type="ECO:0000256" key="6">
    <source>
        <dbReference type="PROSITE-ProRule" id="PRU01240"/>
    </source>
</evidence>
<sequence>MISKCSKIIGARYYHFNITVGEGEIPSPRDRLGHGTHTSSTAAGIGVPHANYSGLAGGTARGGAPSARIAIYKVCWNEGICTDADILSAFDDAIADGVDIISISIGTQGIIDYFEDSIAIGSFHAMKENILTSSSGGNSGPNSSTIENYAPWLLTVAASAIDRNFVVQTQLGDGQDYQGLAINTHGLNGVMYPLIYGGDAPNVSAGVSPSDSSTCNLGTLDGELVKGKVVLCSEVRSGLGPQLAGAVGAIMQRDGPYGEAYQFTLPVAVLGSNDSAHVLNYVKKSSNPTASISKSRGVSDPKAPYVASFSSRGPNPVTSNILKPDLAAPGVNILAAWTPSSGEDYAIISGTSMACPHASGAAAYVKSFNPTWSPAAIKSALITTAHAMSPTKNVDAEFAYGAGQLNPLAATKPGLVYDVGEKDYIKMLCAEGYNTTNLRAVTGDSNICTSTTNGTMSGLNYPSIALRVKPRKSFSNSFQRTVTNVGKSNSIYKATVSAPASIKISVEPDTLSFEALLEKKSFAVKIEGDAEKAILSASLIWSDGFYNVRSPIVVYTLKK</sequence>
<dbReference type="PANTHER" id="PTHR10795">
    <property type="entry name" value="PROPROTEIN CONVERTASE SUBTILISIN/KEXIN"/>
    <property type="match status" value="1"/>
</dbReference>
<comment type="similarity">
    <text evidence="1 6">Belongs to the peptidase S8 family.</text>
</comment>
<dbReference type="Gene3D" id="3.50.30.30">
    <property type="match status" value="1"/>
</dbReference>
<evidence type="ECO:0000259" key="7">
    <source>
        <dbReference type="Pfam" id="PF00082"/>
    </source>
</evidence>
<dbReference type="Pfam" id="PF00082">
    <property type="entry name" value="Peptidase_S8"/>
    <property type="match status" value="1"/>
</dbReference>
<keyword evidence="4" id="KW-0378">Hydrolase</keyword>
<evidence type="ECO:0000256" key="3">
    <source>
        <dbReference type="ARBA" id="ARBA00022729"/>
    </source>
</evidence>
<keyword evidence="5" id="KW-0720">Serine protease</keyword>
<accession>A0ABR2M1R6</accession>
<dbReference type="InterPro" id="IPR036852">
    <property type="entry name" value="Peptidase_S8/S53_dom_sf"/>
</dbReference>
<dbReference type="InterPro" id="IPR045051">
    <property type="entry name" value="SBT"/>
</dbReference>
<dbReference type="Pfam" id="PF17766">
    <property type="entry name" value="fn3_6"/>
    <property type="match status" value="1"/>
</dbReference>
<evidence type="ECO:0008006" key="11">
    <source>
        <dbReference type="Google" id="ProtNLM"/>
    </source>
</evidence>